<gene>
    <name evidence="2" type="ORF">CASFOL_012574</name>
    <name evidence="1" type="ORF">CASFOL_024641</name>
</gene>
<dbReference type="AlphaFoldDB" id="A0ABD3CQB2"/>
<protein>
    <submittedName>
        <fullName evidence="1">Uncharacterized protein</fullName>
    </submittedName>
</protein>
<proteinExistence type="predicted"/>
<organism evidence="1 3">
    <name type="scientific">Castilleja foliolosa</name>
    <dbReference type="NCBI Taxonomy" id="1961234"/>
    <lineage>
        <taxon>Eukaryota</taxon>
        <taxon>Viridiplantae</taxon>
        <taxon>Streptophyta</taxon>
        <taxon>Embryophyta</taxon>
        <taxon>Tracheophyta</taxon>
        <taxon>Spermatophyta</taxon>
        <taxon>Magnoliopsida</taxon>
        <taxon>eudicotyledons</taxon>
        <taxon>Gunneridae</taxon>
        <taxon>Pentapetalae</taxon>
        <taxon>asterids</taxon>
        <taxon>lamiids</taxon>
        <taxon>Lamiales</taxon>
        <taxon>Orobanchaceae</taxon>
        <taxon>Pedicularideae</taxon>
        <taxon>Castillejinae</taxon>
        <taxon>Castilleja</taxon>
    </lineage>
</organism>
<evidence type="ECO:0000313" key="1">
    <source>
        <dbReference type="EMBL" id="KAL3631657.1"/>
    </source>
</evidence>
<reference evidence="1" key="1">
    <citation type="journal article" date="2024" name="IScience">
        <title>Strigolactones Initiate the Formation of Haustorium-like Structures in Castilleja.</title>
        <authorList>
            <person name="Buerger M."/>
            <person name="Peterson D."/>
            <person name="Chory J."/>
        </authorList>
    </citation>
    <scope>NUCLEOTIDE SEQUENCE</scope>
    <source>
        <strain evidence="1">Tecolote</strain>
        <tissue evidence="1">Flower</tissue>
    </source>
</reference>
<sequence length="65" mass="7335">MISCLQLTMEGLILDGPRLVLLRRAIDDLPEGRNYFDGRGAQIPSILSSNYSSKEAICYRFAEKK</sequence>
<dbReference type="Proteomes" id="UP001632038">
    <property type="component" value="Unassembled WGS sequence"/>
</dbReference>
<comment type="caution">
    <text evidence="1">The sequence shown here is derived from an EMBL/GenBank/DDBJ whole genome shotgun (WGS) entry which is preliminary data.</text>
</comment>
<evidence type="ECO:0000313" key="2">
    <source>
        <dbReference type="EMBL" id="KAL3641759.1"/>
    </source>
</evidence>
<dbReference type="EMBL" id="JAVIJP010000032">
    <property type="protein sequence ID" value="KAL3631657.1"/>
    <property type="molecule type" value="Genomic_DNA"/>
</dbReference>
<accession>A0ABD3CQB2</accession>
<evidence type="ECO:0000313" key="3">
    <source>
        <dbReference type="Proteomes" id="UP001632038"/>
    </source>
</evidence>
<reference evidence="1" key="2">
    <citation type="submission" date="2024-11" db="EMBL/GenBank/DDBJ databases">
        <authorList>
            <person name="Burger M."/>
            <person name="Chory J."/>
        </authorList>
    </citation>
    <scope>NUCLEOTIDE SEQUENCE</scope>
    <source>
        <strain evidence="1">Tecolote</strain>
        <tissue evidence="1">Flower</tissue>
    </source>
</reference>
<name>A0ABD3CQB2_9LAMI</name>
<keyword evidence="3" id="KW-1185">Reference proteome</keyword>
<dbReference type="EMBL" id="JAVIJP010000016">
    <property type="protein sequence ID" value="KAL3641759.1"/>
    <property type="molecule type" value="Genomic_DNA"/>
</dbReference>